<feature type="region of interest" description="Disordered" evidence="1">
    <location>
        <begin position="66"/>
        <end position="116"/>
    </location>
</feature>
<proteinExistence type="predicted"/>
<evidence type="ECO:0000256" key="1">
    <source>
        <dbReference type="SAM" id="MobiDB-lite"/>
    </source>
</evidence>
<keyword evidence="3" id="KW-1185">Reference proteome</keyword>
<sequence>MGGGRWLRAVRQPLAASPGRPLGLWATPTRTGRRHPGRLGRDMTAFRSFVQIWVPCSQAGAQERVLTSGDADHSGAEPSSGRARSADERRCTAVSSQSPDPPPGLRGILRSTASAV</sequence>
<protein>
    <submittedName>
        <fullName evidence="2">Uncharacterized protein</fullName>
    </submittedName>
</protein>
<gene>
    <name evidence="2" type="ORF">NDU88_000234</name>
</gene>
<dbReference type="EMBL" id="JANPWB010000004">
    <property type="protein sequence ID" value="KAJ1190915.1"/>
    <property type="molecule type" value="Genomic_DNA"/>
</dbReference>
<reference evidence="2" key="1">
    <citation type="journal article" date="2022" name="bioRxiv">
        <title>Sequencing and chromosome-scale assembly of the giantPleurodeles waltlgenome.</title>
        <authorList>
            <person name="Brown T."/>
            <person name="Elewa A."/>
            <person name="Iarovenko S."/>
            <person name="Subramanian E."/>
            <person name="Araus A.J."/>
            <person name="Petzold A."/>
            <person name="Susuki M."/>
            <person name="Suzuki K.-i.T."/>
            <person name="Hayashi T."/>
            <person name="Toyoda A."/>
            <person name="Oliveira C."/>
            <person name="Osipova E."/>
            <person name="Leigh N.D."/>
            <person name="Simon A."/>
            <person name="Yun M.H."/>
        </authorList>
    </citation>
    <scope>NUCLEOTIDE SEQUENCE</scope>
    <source>
        <strain evidence="2">20211129_DDA</strain>
        <tissue evidence="2">Liver</tissue>
    </source>
</reference>
<evidence type="ECO:0000313" key="3">
    <source>
        <dbReference type="Proteomes" id="UP001066276"/>
    </source>
</evidence>
<dbReference type="Proteomes" id="UP001066276">
    <property type="component" value="Chromosome 2_2"/>
</dbReference>
<organism evidence="2 3">
    <name type="scientific">Pleurodeles waltl</name>
    <name type="common">Iberian ribbed newt</name>
    <dbReference type="NCBI Taxonomy" id="8319"/>
    <lineage>
        <taxon>Eukaryota</taxon>
        <taxon>Metazoa</taxon>
        <taxon>Chordata</taxon>
        <taxon>Craniata</taxon>
        <taxon>Vertebrata</taxon>
        <taxon>Euteleostomi</taxon>
        <taxon>Amphibia</taxon>
        <taxon>Batrachia</taxon>
        <taxon>Caudata</taxon>
        <taxon>Salamandroidea</taxon>
        <taxon>Salamandridae</taxon>
        <taxon>Pleurodelinae</taxon>
        <taxon>Pleurodeles</taxon>
    </lineage>
</organism>
<comment type="caution">
    <text evidence="2">The sequence shown here is derived from an EMBL/GenBank/DDBJ whole genome shotgun (WGS) entry which is preliminary data.</text>
</comment>
<feature type="region of interest" description="Disordered" evidence="1">
    <location>
        <begin position="1"/>
        <end position="37"/>
    </location>
</feature>
<name>A0AAV7UPE3_PLEWA</name>
<accession>A0AAV7UPE3</accession>
<evidence type="ECO:0000313" key="2">
    <source>
        <dbReference type="EMBL" id="KAJ1190915.1"/>
    </source>
</evidence>
<dbReference type="AlphaFoldDB" id="A0AAV7UPE3"/>